<dbReference type="InterPro" id="IPR038081">
    <property type="entry name" value="CalX-like_sf"/>
</dbReference>
<dbReference type="SUPFAM" id="SSF141072">
    <property type="entry name" value="CalX-like"/>
    <property type="match status" value="14"/>
</dbReference>
<evidence type="ECO:0000256" key="1">
    <source>
        <dbReference type="ARBA" id="ARBA00022729"/>
    </source>
</evidence>
<keyword evidence="1" id="KW-0732">Signal</keyword>
<keyword evidence="3" id="KW-0106">Calcium</keyword>
<dbReference type="InterPro" id="IPR001343">
    <property type="entry name" value="Hemolysn_Ca-bd"/>
</dbReference>
<evidence type="ECO:0000256" key="3">
    <source>
        <dbReference type="ARBA" id="ARBA00022837"/>
    </source>
</evidence>
<dbReference type="EMBL" id="CP095362">
    <property type="protein sequence ID" value="XAG66601.1"/>
    <property type="molecule type" value="Genomic_DNA"/>
</dbReference>
<dbReference type="NCBIfam" id="TIGR03661">
    <property type="entry name" value="T1SS_VCA0849"/>
    <property type="match status" value="1"/>
</dbReference>
<dbReference type="InterPro" id="IPR002035">
    <property type="entry name" value="VWF_A"/>
</dbReference>
<dbReference type="GO" id="GO:0005509">
    <property type="term" value="F:calcium ion binding"/>
    <property type="evidence" value="ECO:0007669"/>
    <property type="project" value="InterPro"/>
</dbReference>
<dbReference type="Pfam" id="PF00353">
    <property type="entry name" value="HemolysinCabind"/>
    <property type="match status" value="4"/>
</dbReference>
<evidence type="ECO:0000259" key="5">
    <source>
        <dbReference type="PROSITE" id="PS50234"/>
    </source>
</evidence>
<protein>
    <submittedName>
        <fullName evidence="6">Retention module-containing protein</fullName>
    </submittedName>
</protein>
<feature type="compositionally biased region" description="Polar residues" evidence="4">
    <location>
        <begin position="61"/>
        <end position="75"/>
    </location>
</feature>
<feature type="region of interest" description="Disordered" evidence="4">
    <location>
        <begin position="53"/>
        <end position="75"/>
    </location>
</feature>
<evidence type="ECO:0000256" key="4">
    <source>
        <dbReference type="SAM" id="MobiDB-lite"/>
    </source>
</evidence>
<dbReference type="InterPro" id="IPR036465">
    <property type="entry name" value="vWFA_dom_sf"/>
</dbReference>
<dbReference type="InterPro" id="IPR046779">
    <property type="entry name" value="LapA_adhesin_dom"/>
</dbReference>
<gene>
    <name evidence="6" type="ORF">MRM81_06095</name>
</gene>
<dbReference type="PRINTS" id="PR00313">
    <property type="entry name" value="CABNDNGRPT"/>
</dbReference>
<reference evidence="6" key="1">
    <citation type="submission" date="2022-03" db="EMBL/GenBank/DDBJ databases">
        <title>Sea Food Isolates.</title>
        <authorList>
            <person name="Li c."/>
        </authorList>
    </citation>
    <scope>NUCLEOTIDE SEQUENCE</scope>
    <source>
        <strain evidence="6">19GA11TI05</strain>
    </source>
</reference>
<dbReference type="CDD" id="cd00198">
    <property type="entry name" value="vWFA"/>
    <property type="match status" value="1"/>
</dbReference>
<evidence type="ECO:0000313" key="6">
    <source>
        <dbReference type="EMBL" id="XAG66601.1"/>
    </source>
</evidence>
<dbReference type="Pfam" id="PF13519">
    <property type="entry name" value="VWA_2"/>
    <property type="match status" value="1"/>
</dbReference>
<dbReference type="Pfam" id="PF20579">
    <property type="entry name" value="LapA"/>
    <property type="match status" value="3"/>
</dbReference>
<proteinExistence type="predicted"/>
<feature type="domain" description="VWFA" evidence="5">
    <location>
        <begin position="3237"/>
        <end position="3382"/>
    </location>
</feature>
<organism evidence="6">
    <name type="scientific">bacterium 19GA11TI05</name>
    <dbReference type="NCBI Taxonomy" id="2920688"/>
    <lineage>
        <taxon>Bacteria</taxon>
    </lineage>
</organism>
<dbReference type="InterPro" id="IPR003644">
    <property type="entry name" value="Calx_beta"/>
</dbReference>
<dbReference type="InterPro" id="IPR019960">
    <property type="entry name" value="T1SS_VCA0849"/>
</dbReference>
<dbReference type="NCBIfam" id="NF033682">
    <property type="entry name" value="retention_LapA"/>
    <property type="match status" value="1"/>
</dbReference>
<keyword evidence="2" id="KW-0677">Repeat</keyword>
<dbReference type="PROSITE" id="PS50234">
    <property type="entry name" value="VWFA"/>
    <property type="match status" value="1"/>
</dbReference>
<dbReference type="Gene3D" id="3.40.50.410">
    <property type="entry name" value="von Willebrand factor, type A domain"/>
    <property type="match status" value="1"/>
</dbReference>
<dbReference type="InterPro" id="IPR047777">
    <property type="entry name" value="LapA-like_RM"/>
</dbReference>
<dbReference type="SMART" id="SM00327">
    <property type="entry name" value="VWA"/>
    <property type="match status" value="1"/>
</dbReference>
<dbReference type="Pfam" id="PF03160">
    <property type="entry name" value="Calx-beta"/>
    <property type="match status" value="1"/>
</dbReference>
<dbReference type="SUPFAM" id="SSF53300">
    <property type="entry name" value="vWA-like"/>
    <property type="match status" value="1"/>
</dbReference>
<evidence type="ECO:0000256" key="2">
    <source>
        <dbReference type="ARBA" id="ARBA00022737"/>
    </source>
</evidence>
<dbReference type="PROSITE" id="PS00330">
    <property type="entry name" value="HEMOLYSIN_CALCIUM"/>
    <property type="match status" value="3"/>
</dbReference>
<dbReference type="GO" id="GO:0016020">
    <property type="term" value="C:membrane"/>
    <property type="evidence" value="ECO:0007669"/>
    <property type="project" value="InterPro"/>
</dbReference>
<dbReference type="SUPFAM" id="SSF51120">
    <property type="entry name" value="beta-Roll"/>
    <property type="match status" value="1"/>
</dbReference>
<sequence length="3777" mass="390034">MNNVIGIIKFVIGQVFVISLDGTQRLLVAGDKIYRGEEVITGGDGSVSITLPDGRSLDVGRNSQWSDSGDMTSENRSQTVDEVAALQDAIAQGADPTQVLEATAAGNTDVGEAGDGGGSHTAVVLDLTGQIVDPTAGYPTAGIDFATIGTVETDGTDSKSLLVTQPQSPTENNDVITLSSDGQVVEGGKITVTATVNNPVTGSPLVITLTDGSVITIPVGGTNGSVVIDTRDDDAYRQGDEPVNIGIDTTTGGNYTNLDSSSTTTTIVVDDGDVTKITLSSEPTVNEGGQFTVTVTVGAPVTGSPLLITLSNGAQITIPVGESSGTVAIDTRSDDAYAQGDEPITLSIDGTSGGNYEGLDTSGTTTTTVVDDGDVTKITLKGPDSVTEGENITITAQVEHSPQDTDLIIKLTNGQTITIPVGQTEGSVTYPVRGDDALVQGDIPQTVSIESSTGGNYEGMAHGDLVTTIVVDNDVSEINVSNVTIGEGNSGTFNVSFGKPVDNTTTVTLKLEHGTTDDADVDTRVPPVVAIGGVPVEVTNNGDGTCSFELPPNTVDGVTVTVQTGDDDTFEGEEGFTLVVTQEGETANGTALPGNIRGEGMGTIVDDRNDDGVDDDALATVNIAANQTEIAEGGTGSFTVTRAGGDAGQVAKVKLGLVHGDTDADDFDGTLQISVNGQWVDVDPAAEYAVPAAGGLQLRVVTSNDTIYEGPEAFRVEITEVVNALDGTLVAHSSIVDDRNDDGVDDDALATVNIAASQTEIAEGGTGSFTVTRAGGDAGQVAKVKLGLVHGDTDADDFDGTLQISVNGQWVDVDPAAEYAVPAAGGLQLRVVTSNDTIYEGPEAFRVEITEVVNALDGTLVAHSSIVDDRNDDGVDDDALATVNIAASQTEIAEGGTGSFTVTRAGGDAGQVAKVKLGLVHGDTDADDFDGTLQISVNGQWVDVDPAAEYAVPAAGGLQLRVVTSNDTIYEGPEAFRVEITEVVNALDGTLVAHSSIVDDRNDDGVDDDALATVNIAASQTEIAEGGTGSFTVTRAGGDAGQVAKVKLGLVHGDTDADDFDGTLQISVNGQWVDVDPAAEYAVPATGGLQLRVVTSNDTIYEGPEAFRVEITEVVNALDGTLVAHSSIVDDRNDDGVDDDALATVNIAASQTEIAEGGTGSFTVTRAGGDAGQVAKVKLGLVHGDTDADDFDGTLQISVNGQWVDVDPAAEYAVPAAGGLQLRVVTSNDTIYEGPEAFRVEITEVVNALDGTLVAHSSIVDDRNDDGVDDDALATVNIAASQTEIAEGGTGSFTVTRAGGDAGQVAKVKLGLVHGDTDADDFDGTLQISVNGQWVDVDPAAEYAVPAAGGLQLRVVTSNDTIYEGPEAFRVEITEVVNALDGTLVAHSSIVDDRNDDGVDDDALATVNIAASQTEIAEGGTGSFTVTRAGGDAGQVAKVKLGLVHGDTDADDFDGTLQISVNGQWVDVDPAAEYAVPAAGGLQLRVVTSNDTIYEGPEAFRVEITEVVNALDGTLVAHSSIVDDRNDDGVDDDALATVNIAASQTEIAEGGTGSFTVTRAGGDAGQVAKVKLGLVHGDTDADDFDGTLQISVNGQWVDVDPAAEYAVPAAGGLQLRVVTSNDTIYEGPEAFRVEITEVVNALDGTLVAHSSIVDDRNDDGVDDDALATVNIAASQTEIAEGGTGSFTVTRAGGDAGQVAKVKLGLVHGDTDADDFDGTLQISVNGQWVDVDPAAEYAVPAAGGLQLRVVTSNDTIYEGPEAFRVEITEVVNALDGTLVAHSSIVDDRNDDGVDDDALATVNIAASQTEIAEGGTGSFTVTRAGGDAGQVAKVKLGLVHGDTDADDFDGTLQISVNGQWVDVDPAAEYAVPAAGGLQLRVVTSNDTIYEGPEAFRVEITEVVNALDGTLVAHSSIVDDRNDDGVDDDALATVNIAASQTEIAEGGTGSFTVTRAGGDAGQVAKVKLGLVHGDTDADDFDGTLQISVNGQWVDVDPAAEYAVPAAGGLQLRVVTSNDTIYEGPEAFRVEITEVVNALDGTLVAHSSIVDDRNDDGVDDDALATVNIAASQTEIAEGGTGSFTVTRAGGDAGQVAKVKLGLVHGDTDADDFDGTLQISVNGQWVDVDPAAEYAVPAAGGLQLRVVTSNDTIYEGPEAFRVEITEVVNALDGTLVAHSSIVDDRNDDGVDDDALATVNIAASQTEIAEGGTGSFTVTRAGGDAGQVAKVKLGLVHGDTDADDFDGTLQISVNGQWVDVDPAAEYAVPAAGGLQLRVVTSNDTIYEGPEAFRVEITEVVNALDGTLVAHSSIVDENTPPTVSAGAAIVSEEGLLGGIKDNVGTSDTTDKTVVTGKLTIHDPDSSTVTVKLVAPADKITSDGVEVKWTLSGDGHTLVGKAGNTEVINTSIDNNGKYTVELKAPIDHPVKGQEDTFSFDIGVKVSDESSTVNSIIKVTVEDDSPQASEHKEAITLNDIPDIYTGKINFGSTSDGSIVKGLGGAKDTYRSSDGAINVTAKGFESTTDLHLVDANVNKSNSGLGVSSSQSPYHNIANEIDYRKTSDGKGASEELVIKLQDGKVAFGAQIEFSAMFGGELEKGVAEFYRNGKLISTQSFSSDASSGDYAAGFNVKDGGFDTIILKATDNGQPFSHKDNSDFTVKSITFTGSGTQEAIGYATGSIDAQYGADGPASENALVLTGLTNGQGIDGIRVEVTNNGNSLIGWNGNQMAFQLQLTPSTGKWELFQYQELPNNKNISFEYKLTDADGDGATGRVSVTLPSAPDADVVAVNGTEDSIIAVHLSGTDEDGTVTSFHITGQPAHGTFYSDAAATQALAPNAAISASNNGATIYFKPNADWSGNTDFTYKATDNAGLISDAAKGTITVTPVADAPTVTLSITSGNTTPTTTEIIRVNGGSGKPGGFDVQDGKIVKIGSGVRVWLTEGDSVPASANPDAQIKYYKQGNNSSEGSDVNYADIFIVHSKSGWFYRQSDWTESQKQYNQLDSVHGNSTAQSSNPGKDYIFVQKEEGFTYQVENSTNNRNNNFNTLDGVKVSYSDGNGNSKALIGQASNQLEGVILSDGSTYLGKNSENTAQVEKVPGNPGYQEHTIDVSAALTDTDGSEALSDITLSGLPKGTQILSGGKVIATIGDDGIYKIPNAHGDQTLSSKLTINVPVDAGKFTVVADATSTETSNGDHAQGTSSQVVEQFGVAVGSTGNDDITGTHGNDVIIADVTGLQIVSGTNYNIAFMVDSSGSMSESDISKTVTSLTKVFNSLIASANGDHSGKVNVFLADFDTQVGKSISVDLSDTNALNKLTGVLNSLSSGGGTNYEDVFKTTANWFQSQTVTSNPGKNLTYFITDGQPTYYQSGENTNPVVIDYRQASDVTLDALLNVNNYRPGDIVKVNLGGSDRIVVDANGRVYKWTETSSGSGTRWSSAEITGNSSRLMPQGDGTYEISTLGGRGNNDGYYQGSWPWQSWVDGSVNAQASHTNAGQAFALLKGLSTVEAIGLGGALNANDLKNYDSDGQVQSNINPDNLNEAILGKNTLLPAGNDNVDGGAGDDILFGDVVTLGGINGNGYTALQSYVAGQLKLDASSVTAKQVHEYITEHSDKFDISSANDGSDILNGGAGNDILYGQGGNDTLNGGAGNDKLYGGDGNDSLLGGDGDDILICGKGNDVLTGGKGADTFKWQEGDFGHDIVKDFNPKEGDKLDLSGLLNELNGTADISHYIRTSIVNSSQVIEVSTKGEFTGDHAVKGGTVDVSITLEGYSGNVMDNLIAKPETHS</sequence>
<dbReference type="GO" id="GO:0007154">
    <property type="term" value="P:cell communication"/>
    <property type="evidence" value="ECO:0007669"/>
    <property type="project" value="InterPro"/>
</dbReference>
<name>A0AAU6TZE3_UNCXX</name>
<dbReference type="InterPro" id="IPR011049">
    <property type="entry name" value="Serralysin-like_metalloprot_C"/>
</dbReference>
<dbReference type="InterPro" id="IPR018511">
    <property type="entry name" value="Hemolysin-typ_Ca-bd_CS"/>
</dbReference>
<accession>A0AAU6TZE3</accession>
<dbReference type="Gene3D" id="2.60.40.2030">
    <property type="match status" value="9"/>
</dbReference>